<keyword evidence="2" id="KW-0813">Transport</keyword>
<name>A0A507ARN9_9PEZI</name>
<evidence type="ECO:0000256" key="1">
    <source>
        <dbReference type="ARBA" id="ARBA00004141"/>
    </source>
</evidence>
<gene>
    <name evidence="8" type="ORF">E0L32_006205</name>
</gene>
<dbReference type="OrthoDB" id="3639251at2759"/>
<feature type="transmembrane region" description="Helical" evidence="7">
    <location>
        <begin position="91"/>
        <end position="113"/>
    </location>
</feature>
<dbReference type="InterPro" id="IPR036259">
    <property type="entry name" value="MFS_trans_sf"/>
</dbReference>
<feature type="transmembrane region" description="Helical" evidence="7">
    <location>
        <begin position="145"/>
        <end position="169"/>
    </location>
</feature>
<dbReference type="Proteomes" id="UP000319257">
    <property type="component" value="Unassembled WGS sequence"/>
</dbReference>
<evidence type="ECO:0000313" key="9">
    <source>
        <dbReference type="Proteomes" id="UP000319257"/>
    </source>
</evidence>
<keyword evidence="3 7" id="KW-0812">Transmembrane</keyword>
<feature type="compositionally biased region" description="Polar residues" evidence="6">
    <location>
        <begin position="1"/>
        <end position="10"/>
    </location>
</feature>
<dbReference type="PANTHER" id="PTHR43791:SF3">
    <property type="entry name" value="MAJOR FACILITATOR SUPERFAMILY (MFS) PROFILE DOMAIN-CONTAINING PROTEIN"/>
    <property type="match status" value="1"/>
</dbReference>
<evidence type="ECO:0000256" key="4">
    <source>
        <dbReference type="ARBA" id="ARBA00022989"/>
    </source>
</evidence>
<proteinExistence type="predicted"/>
<feature type="transmembrane region" description="Helical" evidence="7">
    <location>
        <begin position="120"/>
        <end position="139"/>
    </location>
</feature>
<keyword evidence="5 7" id="KW-0472">Membrane</keyword>
<evidence type="ECO:0000256" key="5">
    <source>
        <dbReference type="ARBA" id="ARBA00023136"/>
    </source>
</evidence>
<dbReference type="GeneID" id="41973652"/>
<accession>A0A507ARN9</accession>
<keyword evidence="9" id="KW-1185">Reference proteome</keyword>
<feature type="transmembrane region" description="Helical" evidence="7">
    <location>
        <begin position="181"/>
        <end position="198"/>
    </location>
</feature>
<dbReference type="GO" id="GO:0016020">
    <property type="term" value="C:membrane"/>
    <property type="evidence" value="ECO:0007669"/>
    <property type="project" value="UniProtKB-SubCell"/>
</dbReference>
<evidence type="ECO:0000256" key="3">
    <source>
        <dbReference type="ARBA" id="ARBA00022692"/>
    </source>
</evidence>
<dbReference type="GO" id="GO:0022857">
    <property type="term" value="F:transmembrane transporter activity"/>
    <property type="evidence" value="ECO:0007669"/>
    <property type="project" value="InterPro"/>
</dbReference>
<evidence type="ECO:0008006" key="10">
    <source>
        <dbReference type="Google" id="ProtNLM"/>
    </source>
</evidence>
<organism evidence="8 9">
    <name type="scientific">Thyridium curvatum</name>
    <dbReference type="NCBI Taxonomy" id="1093900"/>
    <lineage>
        <taxon>Eukaryota</taxon>
        <taxon>Fungi</taxon>
        <taxon>Dikarya</taxon>
        <taxon>Ascomycota</taxon>
        <taxon>Pezizomycotina</taxon>
        <taxon>Sordariomycetes</taxon>
        <taxon>Sordariomycetidae</taxon>
        <taxon>Thyridiales</taxon>
        <taxon>Thyridiaceae</taxon>
        <taxon>Thyridium</taxon>
    </lineage>
</organism>
<dbReference type="STRING" id="1093900.A0A507ARN9"/>
<dbReference type="InParanoid" id="A0A507ARN9"/>
<sequence>MESKTLPTSPHETEVKESQSGSMAKSLETAENSQPEWTPEEEERLVRRVDLRVIPTLCVVMGLSLLDRANISSAYVIGMKKDLNMGIGGRYSLSLLVFFIAYGLLEMPSNLIIRRIGARHWLAANITAWGAMVLGMGFARHWATIAILRAFLGGFEACIALPGAVFVITSWYKTFETARRISTFFMIATVLNAFSGIASDADGY</sequence>
<dbReference type="PANTHER" id="PTHR43791">
    <property type="entry name" value="PERMEASE-RELATED"/>
    <property type="match status" value="1"/>
</dbReference>
<dbReference type="EMBL" id="SKBQ01000034">
    <property type="protein sequence ID" value="TPX13475.1"/>
    <property type="molecule type" value="Genomic_DNA"/>
</dbReference>
<comment type="caution">
    <text evidence="8">The sequence shown here is derived from an EMBL/GenBank/DDBJ whole genome shotgun (WGS) entry which is preliminary data.</text>
</comment>
<evidence type="ECO:0000256" key="7">
    <source>
        <dbReference type="SAM" id="Phobius"/>
    </source>
</evidence>
<comment type="subcellular location">
    <subcellularLocation>
        <location evidence="1">Membrane</location>
        <topology evidence="1">Multi-pass membrane protein</topology>
    </subcellularLocation>
</comment>
<protein>
    <recommendedName>
        <fullName evidence="10">Major facilitator superfamily (MFS) profile domain-containing protein</fullName>
    </recommendedName>
</protein>
<dbReference type="RefSeq" id="XP_030995186.1">
    <property type="nucleotide sequence ID" value="XM_031140812.1"/>
</dbReference>
<evidence type="ECO:0000256" key="6">
    <source>
        <dbReference type="SAM" id="MobiDB-lite"/>
    </source>
</evidence>
<evidence type="ECO:0000256" key="2">
    <source>
        <dbReference type="ARBA" id="ARBA00022448"/>
    </source>
</evidence>
<dbReference type="Gene3D" id="1.20.1250.20">
    <property type="entry name" value="MFS general substrate transporter like domains"/>
    <property type="match status" value="1"/>
</dbReference>
<dbReference type="Pfam" id="PF07690">
    <property type="entry name" value="MFS_1"/>
    <property type="match status" value="1"/>
</dbReference>
<dbReference type="AlphaFoldDB" id="A0A507ARN9"/>
<feature type="compositionally biased region" description="Polar residues" evidence="6">
    <location>
        <begin position="18"/>
        <end position="36"/>
    </location>
</feature>
<reference evidence="8 9" key="1">
    <citation type="submission" date="2019-06" db="EMBL/GenBank/DDBJ databases">
        <title>Draft genome sequence of the filamentous fungus Phialemoniopsis curvata isolated from diesel fuel.</title>
        <authorList>
            <person name="Varaljay V.A."/>
            <person name="Lyon W.J."/>
            <person name="Crouch A.L."/>
            <person name="Drake C.E."/>
            <person name="Hollomon J.M."/>
            <person name="Nadeau L.J."/>
            <person name="Nunn H.S."/>
            <person name="Stevenson B.S."/>
            <person name="Bojanowski C.L."/>
            <person name="Crookes-Goodson W.J."/>
        </authorList>
    </citation>
    <scope>NUCLEOTIDE SEQUENCE [LARGE SCALE GENOMIC DNA]</scope>
    <source>
        <strain evidence="8 9">D216</strain>
    </source>
</reference>
<keyword evidence="4 7" id="KW-1133">Transmembrane helix</keyword>
<evidence type="ECO:0000313" key="8">
    <source>
        <dbReference type="EMBL" id="TPX13475.1"/>
    </source>
</evidence>
<dbReference type="SUPFAM" id="SSF103473">
    <property type="entry name" value="MFS general substrate transporter"/>
    <property type="match status" value="1"/>
</dbReference>
<feature type="region of interest" description="Disordered" evidence="6">
    <location>
        <begin position="1"/>
        <end position="41"/>
    </location>
</feature>
<dbReference type="InterPro" id="IPR011701">
    <property type="entry name" value="MFS"/>
</dbReference>